<dbReference type="InterPro" id="IPR036071">
    <property type="entry name" value="AMMECR1_dom_sf"/>
</dbReference>
<sequence length="220" mass="24012">MTSLRPFILCVALLVLCAPLPQSCAFGAESAIRSTVSESVINSPSGRETVIRYAKGVFLERLGYGPKVDPPAAIAASRRSCFVTFFIGRRVVACFGGFQPRKSTLAEEIDENIRLALLHDERATGIDRRTALEARVQLTFPDTPEPVSSPELISPTREGLFVENDLRGVAIVPGEAKTAAWAYRSAMKRLGESDPLRVRLYRFRAAVVTSRETGGVSGKR</sequence>
<dbReference type="InterPro" id="IPR002733">
    <property type="entry name" value="AMMECR1_domain"/>
</dbReference>
<name>A0ABS5U605_9BACT</name>
<dbReference type="Proteomes" id="UP000784128">
    <property type="component" value="Unassembled WGS sequence"/>
</dbReference>
<keyword evidence="1" id="KW-0732">Signal</keyword>
<evidence type="ECO:0000259" key="2">
    <source>
        <dbReference type="PROSITE" id="PS51112"/>
    </source>
</evidence>
<comment type="caution">
    <text evidence="3">The sequence shown here is derived from an EMBL/GenBank/DDBJ whole genome shotgun (WGS) entry which is preliminary data.</text>
</comment>
<dbReference type="PROSITE" id="PS51112">
    <property type="entry name" value="AMMECR1"/>
    <property type="match status" value="1"/>
</dbReference>
<dbReference type="EMBL" id="JAHDYS010000003">
    <property type="protein sequence ID" value="MBT1071107.1"/>
    <property type="molecule type" value="Genomic_DNA"/>
</dbReference>
<feature type="chain" id="PRO_5046503884" evidence="1">
    <location>
        <begin position="28"/>
        <end position="220"/>
    </location>
</feature>
<accession>A0ABS5U605</accession>
<reference evidence="3 4" key="1">
    <citation type="submission" date="2021-05" db="EMBL/GenBank/DDBJ databases">
        <title>The draft genome of Geobacter chapellei DSM 13688.</title>
        <authorList>
            <person name="Xu Z."/>
            <person name="Masuda Y."/>
            <person name="Itoh H."/>
            <person name="Senoo K."/>
        </authorList>
    </citation>
    <scope>NUCLEOTIDE SEQUENCE [LARGE SCALE GENOMIC DNA]</scope>
    <source>
        <strain evidence="3 4">DSM 13688</strain>
    </source>
</reference>
<dbReference type="InterPro" id="IPR027485">
    <property type="entry name" value="AMMECR1_N"/>
</dbReference>
<evidence type="ECO:0000313" key="4">
    <source>
        <dbReference type="Proteomes" id="UP000784128"/>
    </source>
</evidence>
<evidence type="ECO:0000256" key="1">
    <source>
        <dbReference type="SAM" id="SignalP"/>
    </source>
</evidence>
<gene>
    <name evidence="3" type="ORF">KJB30_04890</name>
</gene>
<protein>
    <submittedName>
        <fullName evidence="3">AMMECR1 domain-containing protein</fullName>
    </submittedName>
</protein>
<dbReference type="SUPFAM" id="SSF143447">
    <property type="entry name" value="AMMECR1-like"/>
    <property type="match status" value="1"/>
</dbReference>
<dbReference type="Gene3D" id="3.30.700.20">
    <property type="entry name" value="Hypothetical protein ph0010, domain 1"/>
    <property type="match status" value="1"/>
</dbReference>
<proteinExistence type="predicted"/>
<evidence type="ECO:0000313" key="3">
    <source>
        <dbReference type="EMBL" id="MBT1071107.1"/>
    </source>
</evidence>
<feature type="signal peptide" evidence="1">
    <location>
        <begin position="1"/>
        <end position="27"/>
    </location>
</feature>
<organism evidence="3 4">
    <name type="scientific">Pelotalea chapellei</name>
    <dbReference type="NCBI Taxonomy" id="44671"/>
    <lineage>
        <taxon>Bacteria</taxon>
        <taxon>Pseudomonadati</taxon>
        <taxon>Thermodesulfobacteriota</taxon>
        <taxon>Desulfuromonadia</taxon>
        <taxon>Geobacterales</taxon>
        <taxon>Geobacteraceae</taxon>
        <taxon>Pelotalea</taxon>
    </lineage>
</organism>
<dbReference type="RefSeq" id="WP_214296810.1">
    <property type="nucleotide sequence ID" value="NZ_JAHDYS010000003.1"/>
</dbReference>
<keyword evidence="4" id="KW-1185">Reference proteome</keyword>
<feature type="domain" description="AMMECR1" evidence="2">
    <location>
        <begin position="45"/>
        <end position="220"/>
    </location>
</feature>
<dbReference type="Pfam" id="PF01871">
    <property type="entry name" value="AMMECR1"/>
    <property type="match status" value="1"/>
</dbReference>